<organism evidence="11 12">
    <name type="scientific">Linnemannia elongata AG-77</name>
    <dbReference type="NCBI Taxonomy" id="1314771"/>
    <lineage>
        <taxon>Eukaryota</taxon>
        <taxon>Fungi</taxon>
        <taxon>Fungi incertae sedis</taxon>
        <taxon>Mucoromycota</taxon>
        <taxon>Mortierellomycotina</taxon>
        <taxon>Mortierellomycetes</taxon>
        <taxon>Mortierellales</taxon>
        <taxon>Mortierellaceae</taxon>
        <taxon>Linnemannia</taxon>
    </lineage>
</organism>
<evidence type="ECO:0000256" key="4">
    <source>
        <dbReference type="ARBA" id="ARBA00022618"/>
    </source>
</evidence>
<dbReference type="AlphaFoldDB" id="A0A197K779"/>
<keyword evidence="5" id="KW-0498">Mitosis</keyword>
<feature type="coiled-coil region" evidence="10">
    <location>
        <begin position="142"/>
        <end position="176"/>
    </location>
</feature>
<dbReference type="InterPro" id="IPR007128">
    <property type="entry name" value="PMF1/Nnf1"/>
</dbReference>
<keyword evidence="12" id="KW-1185">Reference proteome</keyword>
<dbReference type="GO" id="GO:0051301">
    <property type="term" value="P:cell division"/>
    <property type="evidence" value="ECO:0007669"/>
    <property type="project" value="UniProtKB-KW"/>
</dbReference>
<protein>
    <submittedName>
        <fullName evidence="11">Nnf1-domain-containing protein</fullName>
    </submittedName>
</protein>
<dbReference type="PANTHER" id="PTHR15459">
    <property type="entry name" value="POLYAMINE-MODULATED FACTOR 1"/>
    <property type="match status" value="1"/>
</dbReference>
<keyword evidence="10" id="KW-0175">Coiled coil</keyword>
<keyword evidence="7" id="KW-0539">Nucleus</keyword>
<evidence type="ECO:0000256" key="2">
    <source>
        <dbReference type="ARBA" id="ARBA00004629"/>
    </source>
</evidence>
<sequence>MDLDLVHNDNEIDLMGQDPELEPVVEAEPEEEGPRMTRLRGILSKSLQETLKACNYNAIQECFPILATTNPDELHEAHEKVCQFLKVEVENEFGQIIEERNVIFKLNGLDRLIADAKAKGITAGSRTILDLSPDVVVRARTVPTKEAEIERLKAELEQVRQDNRRLGSALTHAKAEHTAIKFEILESYNQFQEGTKIASHIPINDMEELMDDALPHIQEP</sequence>
<reference evidence="11 12" key="1">
    <citation type="submission" date="2016-05" db="EMBL/GenBank/DDBJ databases">
        <title>Genome sequencing reveals origins of a unique bacterial endosymbiosis in the earliest lineages of terrestrial Fungi.</title>
        <authorList>
            <consortium name="DOE Joint Genome Institute"/>
            <person name="Uehling J."/>
            <person name="Gryganskyi A."/>
            <person name="Hameed K."/>
            <person name="Tschaplinski T."/>
            <person name="Misztal P."/>
            <person name="Wu S."/>
            <person name="Desiro A."/>
            <person name="Vande Pol N."/>
            <person name="Du Z.-Y."/>
            <person name="Zienkiewicz A."/>
            <person name="Zienkiewicz K."/>
            <person name="Morin E."/>
            <person name="Tisserant E."/>
            <person name="Splivallo R."/>
            <person name="Hainaut M."/>
            <person name="Henrissat B."/>
            <person name="Ohm R."/>
            <person name="Kuo A."/>
            <person name="Yan J."/>
            <person name="Lipzen A."/>
            <person name="Nolan M."/>
            <person name="Labutti K."/>
            <person name="Barry K."/>
            <person name="Goldstein A."/>
            <person name="Labbe J."/>
            <person name="Schadt C."/>
            <person name="Tuskan G."/>
            <person name="Grigoriev I."/>
            <person name="Martin F."/>
            <person name="Vilgalys R."/>
            <person name="Bonito G."/>
        </authorList>
    </citation>
    <scope>NUCLEOTIDE SEQUENCE [LARGE SCALE GENOMIC DNA]</scope>
    <source>
        <strain evidence="11 12">AG-77</strain>
    </source>
</reference>
<dbReference type="GO" id="GO:0007059">
    <property type="term" value="P:chromosome segregation"/>
    <property type="evidence" value="ECO:0007669"/>
    <property type="project" value="TreeGrafter"/>
</dbReference>
<evidence type="ECO:0000256" key="6">
    <source>
        <dbReference type="ARBA" id="ARBA00022838"/>
    </source>
</evidence>
<evidence type="ECO:0000256" key="10">
    <source>
        <dbReference type="SAM" id="Coils"/>
    </source>
</evidence>
<accession>A0A197K779</accession>
<gene>
    <name evidence="11" type="ORF">K457DRAFT_134660</name>
</gene>
<evidence type="ECO:0000256" key="1">
    <source>
        <dbReference type="ARBA" id="ARBA00004123"/>
    </source>
</evidence>
<keyword evidence="3" id="KW-0158">Chromosome</keyword>
<name>A0A197K779_9FUNG</name>
<evidence type="ECO:0000256" key="3">
    <source>
        <dbReference type="ARBA" id="ARBA00022454"/>
    </source>
</evidence>
<evidence type="ECO:0000313" key="11">
    <source>
        <dbReference type="EMBL" id="OAQ33018.1"/>
    </source>
</evidence>
<evidence type="ECO:0000256" key="5">
    <source>
        <dbReference type="ARBA" id="ARBA00022776"/>
    </source>
</evidence>
<dbReference type="OrthoDB" id="18453at2759"/>
<keyword evidence="6" id="KW-0995">Kinetochore</keyword>
<evidence type="ECO:0000256" key="8">
    <source>
        <dbReference type="ARBA" id="ARBA00023306"/>
    </source>
</evidence>
<dbReference type="GO" id="GO:0000444">
    <property type="term" value="C:MIS12/MIND type complex"/>
    <property type="evidence" value="ECO:0007669"/>
    <property type="project" value="InterPro"/>
</dbReference>
<evidence type="ECO:0000256" key="9">
    <source>
        <dbReference type="ARBA" id="ARBA00023328"/>
    </source>
</evidence>
<keyword evidence="4" id="KW-0132">Cell division</keyword>
<comment type="subcellular location">
    <subcellularLocation>
        <location evidence="2">Chromosome</location>
        <location evidence="2">Centromere</location>
        <location evidence="2">Kinetochore</location>
    </subcellularLocation>
    <subcellularLocation>
        <location evidence="1">Nucleus</location>
    </subcellularLocation>
</comment>
<evidence type="ECO:0000256" key="7">
    <source>
        <dbReference type="ARBA" id="ARBA00023242"/>
    </source>
</evidence>
<dbReference type="Pfam" id="PF03980">
    <property type="entry name" value="Nnf1"/>
    <property type="match status" value="1"/>
</dbReference>
<proteinExistence type="predicted"/>
<keyword evidence="8" id="KW-0131">Cell cycle</keyword>
<keyword evidence="9" id="KW-0137">Centromere</keyword>
<dbReference type="EMBL" id="KV442022">
    <property type="protein sequence ID" value="OAQ33018.1"/>
    <property type="molecule type" value="Genomic_DNA"/>
</dbReference>
<dbReference type="GO" id="GO:0005634">
    <property type="term" value="C:nucleus"/>
    <property type="evidence" value="ECO:0007669"/>
    <property type="project" value="UniProtKB-SubCell"/>
</dbReference>
<evidence type="ECO:0000313" key="12">
    <source>
        <dbReference type="Proteomes" id="UP000078512"/>
    </source>
</evidence>
<dbReference type="Proteomes" id="UP000078512">
    <property type="component" value="Unassembled WGS sequence"/>
</dbReference>
<dbReference type="PANTHER" id="PTHR15459:SF3">
    <property type="entry name" value="POLYAMINE-MODULATED FACTOR 1"/>
    <property type="match status" value="1"/>
</dbReference>